<feature type="domain" description="Response regulatory" evidence="3">
    <location>
        <begin position="1"/>
        <end position="108"/>
    </location>
</feature>
<dbReference type="PROSITE" id="PS50110">
    <property type="entry name" value="RESPONSE_REGULATORY"/>
    <property type="match status" value="1"/>
</dbReference>
<dbReference type="InterPro" id="IPR011006">
    <property type="entry name" value="CheY-like_superfamily"/>
</dbReference>
<dbReference type="eggNOG" id="COG0745">
    <property type="taxonomic scope" value="Bacteria"/>
</dbReference>
<evidence type="ECO:0000313" key="5">
    <source>
        <dbReference type="Proteomes" id="UP000028702"/>
    </source>
</evidence>
<evidence type="ECO:0000256" key="2">
    <source>
        <dbReference type="SAM" id="MobiDB-lite"/>
    </source>
</evidence>
<dbReference type="STRING" id="1333998.M2A_3247"/>
<reference evidence="4 5" key="1">
    <citation type="submission" date="2014-07" db="EMBL/GenBank/DDBJ databases">
        <title>Tepidicaulis marinum gen. nov., sp. nov., a novel marine bacterium denitrifying nitrate to nitrous oxide strictly under microaerobic conditions.</title>
        <authorList>
            <person name="Takeuchi M."/>
            <person name="Yamagishi T."/>
            <person name="Kamagata Y."/>
            <person name="Oshima K."/>
            <person name="Hattori M."/>
            <person name="Katayama T."/>
            <person name="Hanada S."/>
            <person name="Tamaki H."/>
            <person name="Marumo K."/>
            <person name="Maeda H."/>
            <person name="Nedachi M."/>
            <person name="Iwasaki W."/>
            <person name="Suwa Y."/>
            <person name="Sakata S."/>
        </authorList>
    </citation>
    <scope>NUCLEOTIDE SEQUENCE [LARGE SCALE GENOMIC DNA]</scope>
    <source>
        <strain evidence="4 5">MA2</strain>
    </source>
</reference>
<evidence type="ECO:0000313" key="4">
    <source>
        <dbReference type="EMBL" id="GAK46748.1"/>
    </source>
</evidence>
<dbReference type="GO" id="GO:0000160">
    <property type="term" value="P:phosphorelay signal transduction system"/>
    <property type="evidence" value="ECO:0007669"/>
    <property type="project" value="InterPro"/>
</dbReference>
<organism evidence="4 5">
    <name type="scientific">Tepidicaulis marinus</name>
    <dbReference type="NCBI Taxonomy" id="1333998"/>
    <lineage>
        <taxon>Bacteria</taxon>
        <taxon>Pseudomonadati</taxon>
        <taxon>Pseudomonadota</taxon>
        <taxon>Alphaproteobacteria</taxon>
        <taxon>Hyphomicrobiales</taxon>
        <taxon>Parvibaculaceae</taxon>
        <taxon>Tepidicaulis</taxon>
    </lineage>
</organism>
<gene>
    <name evidence="4" type="ORF">M2A_3247</name>
</gene>
<comment type="caution">
    <text evidence="4">The sequence shown here is derived from an EMBL/GenBank/DDBJ whole genome shotgun (WGS) entry which is preliminary data.</text>
</comment>
<evidence type="ECO:0000256" key="1">
    <source>
        <dbReference type="PROSITE-ProRule" id="PRU00169"/>
    </source>
</evidence>
<feature type="region of interest" description="Disordered" evidence="2">
    <location>
        <begin position="123"/>
        <end position="146"/>
    </location>
</feature>
<dbReference type="SUPFAM" id="SSF52172">
    <property type="entry name" value="CheY-like"/>
    <property type="match status" value="1"/>
</dbReference>
<dbReference type="Proteomes" id="UP000028702">
    <property type="component" value="Unassembled WGS sequence"/>
</dbReference>
<evidence type="ECO:0000259" key="3">
    <source>
        <dbReference type="PROSITE" id="PS50110"/>
    </source>
</evidence>
<dbReference type="Gene3D" id="3.40.50.2300">
    <property type="match status" value="1"/>
</dbReference>
<comment type="caution">
    <text evidence="1">Lacks conserved residue(s) required for the propagation of feature annotation.</text>
</comment>
<dbReference type="EMBL" id="BBIO01000027">
    <property type="protein sequence ID" value="GAK46748.1"/>
    <property type="molecule type" value="Genomic_DNA"/>
</dbReference>
<name>A0A081BFD0_9HYPH</name>
<accession>A0A081BFD0</accession>
<protein>
    <submittedName>
        <fullName evidence="4">Chemotaxis protein CheYIII</fullName>
    </submittedName>
</protein>
<proteinExistence type="predicted"/>
<dbReference type="Pfam" id="PF00072">
    <property type="entry name" value="Response_reg"/>
    <property type="match status" value="1"/>
</dbReference>
<sequence>MRAICRATDFDHVYETETAKDAFRTMLIDEKPVDVIICGPLTHLDTGIKLAKAIRKSSAEAIRQLPIIMVSTAAVVEDIIAARDAGVTEFLTLPVSSEMLMTRIAHSIAHPREFVVTGDYSGPDRRRLGLPPRGEDRRKRPPESSL</sequence>
<dbReference type="AlphaFoldDB" id="A0A081BFD0"/>
<dbReference type="InterPro" id="IPR001789">
    <property type="entry name" value="Sig_transdc_resp-reg_receiver"/>
</dbReference>
<keyword evidence="5" id="KW-1185">Reference proteome</keyword>